<dbReference type="SUPFAM" id="SSF48264">
    <property type="entry name" value="Cytochrome P450"/>
    <property type="match status" value="1"/>
</dbReference>
<evidence type="ECO:0000313" key="11">
    <source>
        <dbReference type="EMBL" id="CAE6491986.1"/>
    </source>
</evidence>
<dbReference type="GO" id="GO:0004497">
    <property type="term" value="F:monooxygenase activity"/>
    <property type="evidence" value="ECO:0007669"/>
    <property type="project" value="UniProtKB-KW"/>
</dbReference>
<dbReference type="InterPro" id="IPR002401">
    <property type="entry name" value="Cyt_P450_E_grp-I"/>
</dbReference>
<evidence type="ECO:0000256" key="8">
    <source>
        <dbReference type="ARBA" id="ARBA00023033"/>
    </source>
</evidence>
<dbReference type="GO" id="GO:0005506">
    <property type="term" value="F:iron ion binding"/>
    <property type="evidence" value="ECO:0007669"/>
    <property type="project" value="InterPro"/>
</dbReference>
<evidence type="ECO:0000256" key="6">
    <source>
        <dbReference type="ARBA" id="ARBA00023002"/>
    </source>
</evidence>
<keyword evidence="6 10" id="KW-0560">Oxidoreductase</keyword>
<evidence type="ECO:0000256" key="5">
    <source>
        <dbReference type="ARBA" id="ARBA00022723"/>
    </source>
</evidence>
<feature type="binding site" description="axial binding residue" evidence="9">
    <location>
        <position position="38"/>
    </location>
    <ligand>
        <name>heme</name>
        <dbReference type="ChEBI" id="CHEBI:30413"/>
    </ligand>
    <ligandPart>
        <name>Fe</name>
        <dbReference type="ChEBI" id="CHEBI:18248"/>
    </ligandPart>
</feature>
<dbReference type="InterPro" id="IPR001128">
    <property type="entry name" value="Cyt_P450"/>
</dbReference>
<evidence type="ECO:0000313" key="12">
    <source>
        <dbReference type="Proteomes" id="UP000663843"/>
    </source>
</evidence>
<dbReference type="GO" id="GO:0020037">
    <property type="term" value="F:heme binding"/>
    <property type="evidence" value="ECO:0007669"/>
    <property type="project" value="InterPro"/>
</dbReference>
<dbReference type="Pfam" id="PF00067">
    <property type="entry name" value="p450"/>
    <property type="match status" value="1"/>
</dbReference>
<comment type="pathway">
    <text evidence="2">Secondary metabolite biosynthesis.</text>
</comment>
<dbReference type="AlphaFoldDB" id="A0A8H3HAF5"/>
<comment type="cofactor">
    <cofactor evidence="1 9">
        <name>heme</name>
        <dbReference type="ChEBI" id="CHEBI:30413"/>
    </cofactor>
</comment>
<keyword evidence="7 9" id="KW-0408">Iron</keyword>
<protein>
    <submittedName>
        <fullName evidence="11">Uncharacterized protein</fullName>
    </submittedName>
</protein>
<sequence>MSVWGDDAEAFRPERWLDDHTGSLNKYFVPFSVGPRACMGRNLAYMDLMLIAATIFRRYRLEALTTTKMIVHETFAREAAQCEIAIKLRDASNSG</sequence>
<comment type="similarity">
    <text evidence="3 10">Belongs to the cytochrome P450 family.</text>
</comment>
<evidence type="ECO:0000256" key="2">
    <source>
        <dbReference type="ARBA" id="ARBA00005179"/>
    </source>
</evidence>
<evidence type="ECO:0000256" key="10">
    <source>
        <dbReference type="RuleBase" id="RU000461"/>
    </source>
</evidence>
<dbReference type="PRINTS" id="PR00463">
    <property type="entry name" value="EP450I"/>
</dbReference>
<dbReference type="InterPro" id="IPR050121">
    <property type="entry name" value="Cytochrome_P450_monoxygenase"/>
</dbReference>
<proteinExistence type="inferred from homology"/>
<reference evidence="11" key="1">
    <citation type="submission" date="2021-01" db="EMBL/GenBank/DDBJ databases">
        <authorList>
            <person name="Kaushik A."/>
        </authorList>
    </citation>
    <scope>NUCLEOTIDE SEQUENCE</scope>
    <source>
        <strain evidence="11">AG2-2IIIB</strain>
    </source>
</reference>
<organism evidence="11 12">
    <name type="scientific">Rhizoctonia solani</name>
    <dbReference type="NCBI Taxonomy" id="456999"/>
    <lineage>
        <taxon>Eukaryota</taxon>
        <taxon>Fungi</taxon>
        <taxon>Dikarya</taxon>
        <taxon>Basidiomycota</taxon>
        <taxon>Agaricomycotina</taxon>
        <taxon>Agaricomycetes</taxon>
        <taxon>Cantharellales</taxon>
        <taxon>Ceratobasidiaceae</taxon>
        <taxon>Rhizoctonia</taxon>
    </lineage>
</organism>
<dbReference type="InterPro" id="IPR017972">
    <property type="entry name" value="Cyt_P450_CS"/>
</dbReference>
<dbReference type="Gene3D" id="1.10.630.10">
    <property type="entry name" value="Cytochrome P450"/>
    <property type="match status" value="1"/>
</dbReference>
<evidence type="ECO:0000256" key="4">
    <source>
        <dbReference type="ARBA" id="ARBA00022617"/>
    </source>
</evidence>
<keyword evidence="4 9" id="KW-0349">Heme</keyword>
<gene>
    <name evidence="11" type="ORF">RDB_LOCUS130476</name>
</gene>
<dbReference type="PANTHER" id="PTHR24305:SF29">
    <property type="entry name" value="BENZOATE-PARA-HYDROXYLASE"/>
    <property type="match status" value="1"/>
</dbReference>
<dbReference type="PANTHER" id="PTHR24305">
    <property type="entry name" value="CYTOCHROME P450"/>
    <property type="match status" value="1"/>
</dbReference>
<dbReference type="PROSITE" id="PS00086">
    <property type="entry name" value="CYTOCHROME_P450"/>
    <property type="match status" value="1"/>
</dbReference>
<evidence type="ECO:0000256" key="7">
    <source>
        <dbReference type="ARBA" id="ARBA00023004"/>
    </source>
</evidence>
<evidence type="ECO:0000256" key="3">
    <source>
        <dbReference type="ARBA" id="ARBA00010617"/>
    </source>
</evidence>
<evidence type="ECO:0000256" key="1">
    <source>
        <dbReference type="ARBA" id="ARBA00001971"/>
    </source>
</evidence>
<evidence type="ECO:0000256" key="9">
    <source>
        <dbReference type="PIRSR" id="PIRSR602401-1"/>
    </source>
</evidence>
<keyword evidence="5 9" id="KW-0479">Metal-binding</keyword>
<name>A0A8H3HAF5_9AGAM</name>
<accession>A0A8H3HAF5</accession>
<comment type="caution">
    <text evidence="11">The sequence shown here is derived from an EMBL/GenBank/DDBJ whole genome shotgun (WGS) entry which is preliminary data.</text>
</comment>
<dbReference type="InterPro" id="IPR036396">
    <property type="entry name" value="Cyt_P450_sf"/>
</dbReference>
<keyword evidence="8 10" id="KW-0503">Monooxygenase</keyword>
<dbReference type="Proteomes" id="UP000663843">
    <property type="component" value="Unassembled WGS sequence"/>
</dbReference>
<dbReference type="EMBL" id="CAJMWT010004536">
    <property type="protein sequence ID" value="CAE6491986.1"/>
    <property type="molecule type" value="Genomic_DNA"/>
</dbReference>
<dbReference type="GO" id="GO:0016705">
    <property type="term" value="F:oxidoreductase activity, acting on paired donors, with incorporation or reduction of molecular oxygen"/>
    <property type="evidence" value="ECO:0007669"/>
    <property type="project" value="InterPro"/>
</dbReference>